<gene>
    <name evidence="4" type="ORF">PBT88_13985</name>
</gene>
<evidence type="ECO:0000259" key="3">
    <source>
        <dbReference type="Pfam" id="PF19305"/>
    </source>
</evidence>
<sequence>MISRNYAAFACGLTLDAVPDTIRSRACHLMLDAIGTGLAALGETWGERAFAAAQELGQGRAATLGHGRALGPREAALVNGVLMHGLDYDDTHSRGVIHATVTSLPAALAAADHKAASGADMLTAYIAAMEISTRVGSVAAGGFHRHGFHPTGLVGAFGATVGAGLLLGLDETQLVMAQGIVLSMAAGSLEFLEDGAWTKRIHPGWAASSAFTAATLAKHGFVGPRAAYEGRFGLYALYLRDAAPALLAEATRGLGEVWEIAEVSVKPLPACHMTHAAGDAAAAICAEHGLSGDQIAKVTVLVPEGVVPIVCEPSAPKKAPATAYDAQFSIPYVVATGLLKGRFTLDELDGAALADAQVLALAQKVDYAIDPATDYPTHFTGEVIVETIDGRHIARREAINRGAPDRPITNDEIRAKFDDNAARHLPRAQADAIADAVLTIADRPAADLADLLAAVVPAPILEGVPA</sequence>
<evidence type="ECO:0000256" key="1">
    <source>
        <dbReference type="ARBA" id="ARBA00006174"/>
    </source>
</evidence>
<dbReference type="PANTHER" id="PTHR16943:SF8">
    <property type="entry name" value="2-METHYLCITRATE DEHYDRATASE"/>
    <property type="match status" value="1"/>
</dbReference>
<organism evidence="4 5">
    <name type="scientific">Sphingomonas abietis</name>
    <dbReference type="NCBI Taxonomy" id="3012344"/>
    <lineage>
        <taxon>Bacteria</taxon>
        <taxon>Pseudomonadati</taxon>
        <taxon>Pseudomonadota</taxon>
        <taxon>Alphaproteobacteria</taxon>
        <taxon>Sphingomonadales</taxon>
        <taxon>Sphingomonadaceae</taxon>
        <taxon>Sphingomonas</taxon>
    </lineage>
</organism>
<reference evidence="4 5" key="1">
    <citation type="submission" date="2022-12" db="EMBL/GenBank/DDBJ databases">
        <title>Sphingomonas abieness sp. nov., an endophytic bacterium isolated from Abies koreana.</title>
        <authorList>
            <person name="Jiang L."/>
            <person name="Lee J."/>
        </authorList>
    </citation>
    <scope>NUCLEOTIDE SEQUENCE [LARGE SCALE GENOMIC DNA]</scope>
    <source>
        <strain evidence="5">PAMB 00755</strain>
    </source>
</reference>
<dbReference type="InterPro" id="IPR042183">
    <property type="entry name" value="MmgE/PrpD_sf_1"/>
</dbReference>
<dbReference type="Proteomes" id="UP001210865">
    <property type="component" value="Chromosome"/>
</dbReference>
<dbReference type="Pfam" id="PF19305">
    <property type="entry name" value="MmgE_PrpD_C"/>
    <property type="match status" value="1"/>
</dbReference>
<dbReference type="InterPro" id="IPR005656">
    <property type="entry name" value="MmgE_PrpD"/>
</dbReference>
<dbReference type="InterPro" id="IPR036148">
    <property type="entry name" value="MmgE/PrpD_sf"/>
</dbReference>
<protein>
    <submittedName>
        <fullName evidence="4">MmgE/PrpD family protein</fullName>
    </submittedName>
</protein>
<dbReference type="PANTHER" id="PTHR16943">
    <property type="entry name" value="2-METHYLCITRATE DEHYDRATASE-RELATED"/>
    <property type="match status" value="1"/>
</dbReference>
<evidence type="ECO:0000259" key="2">
    <source>
        <dbReference type="Pfam" id="PF03972"/>
    </source>
</evidence>
<dbReference type="Pfam" id="PF03972">
    <property type="entry name" value="MmgE_PrpD_N"/>
    <property type="match status" value="1"/>
</dbReference>
<evidence type="ECO:0000313" key="5">
    <source>
        <dbReference type="Proteomes" id="UP001210865"/>
    </source>
</evidence>
<dbReference type="InterPro" id="IPR045336">
    <property type="entry name" value="MmgE_PrpD_N"/>
</dbReference>
<accession>A0ABY7NIF1</accession>
<dbReference type="RefSeq" id="WP_270075943.1">
    <property type="nucleotide sequence ID" value="NZ_CP115174.1"/>
</dbReference>
<dbReference type="Gene3D" id="3.30.1330.120">
    <property type="entry name" value="2-methylcitrate dehydratase PrpD"/>
    <property type="match status" value="1"/>
</dbReference>
<proteinExistence type="inferred from homology"/>
<dbReference type="InterPro" id="IPR042188">
    <property type="entry name" value="MmgE/PrpD_sf_2"/>
</dbReference>
<comment type="similarity">
    <text evidence="1">Belongs to the PrpD family.</text>
</comment>
<dbReference type="Gene3D" id="1.10.4100.10">
    <property type="entry name" value="2-methylcitrate dehydratase PrpD"/>
    <property type="match status" value="1"/>
</dbReference>
<dbReference type="InterPro" id="IPR045337">
    <property type="entry name" value="MmgE_PrpD_C"/>
</dbReference>
<feature type="domain" description="MmgE/PrpD N-terminal" evidence="2">
    <location>
        <begin position="6"/>
        <end position="243"/>
    </location>
</feature>
<evidence type="ECO:0000313" key="4">
    <source>
        <dbReference type="EMBL" id="WBO21294.1"/>
    </source>
</evidence>
<dbReference type="EMBL" id="CP115174">
    <property type="protein sequence ID" value="WBO21294.1"/>
    <property type="molecule type" value="Genomic_DNA"/>
</dbReference>
<dbReference type="SUPFAM" id="SSF103378">
    <property type="entry name" value="2-methylcitrate dehydratase PrpD"/>
    <property type="match status" value="1"/>
</dbReference>
<keyword evidence="5" id="KW-1185">Reference proteome</keyword>
<name>A0ABY7NIF1_9SPHN</name>
<feature type="domain" description="MmgE/PrpD C-terminal" evidence="3">
    <location>
        <begin position="269"/>
        <end position="438"/>
    </location>
</feature>